<evidence type="ECO:0000313" key="2">
    <source>
        <dbReference type="EMBL" id="MCJ2543950.1"/>
    </source>
</evidence>
<evidence type="ECO:0000256" key="1">
    <source>
        <dbReference type="SAM" id="MobiDB-lite"/>
    </source>
</evidence>
<comment type="caution">
    <text evidence="2">The sequence shown here is derived from an EMBL/GenBank/DDBJ whole genome shotgun (WGS) entry which is preliminary data.</text>
</comment>
<protein>
    <submittedName>
        <fullName evidence="2">DUF29 domain-containing protein</fullName>
    </submittedName>
</protein>
<dbReference type="PANTHER" id="PTHR34235:SF4">
    <property type="entry name" value="SLR0291 PROTEIN"/>
    <property type="match status" value="1"/>
</dbReference>
<dbReference type="InterPro" id="IPR002636">
    <property type="entry name" value="DUF29"/>
</dbReference>
<dbReference type="RefSeq" id="WP_244352042.1">
    <property type="nucleotide sequence ID" value="NZ_JAFIRA010000041.1"/>
</dbReference>
<dbReference type="EMBL" id="JAFIRA010000041">
    <property type="protein sequence ID" value="MCJ2543950.1"/>
    <property type="molecule type" value="Genomic_DNA"/>
</dbReference>
<sequence length="161" mass="18715">MQLYDRDFYAWIQEQATLLKSGQWDQLDIANLVEEIESLGRQERRELVNRLGILLGHLLKWQFQPQLRGKSWRATITEQRRQIQRLLQDNPSLKPDLSAALQEAYLDGILLVVKETPLSEKDLPTQCPYTFEQAMDPDFYPGHEDPLLGDLSQQPQTRDPG</sequence>
<dbReference type="Gene3D" id="1.20.1220.20">
    <property type="entry name" value="Uncharcterised protein PF01724"/>
    <property type="match status" value="1"/>
</dbReference>
<organism evidence="2 3">
    <name type="scientific">Thermostichus vulcanus str. 'Rupite'</name>
    <dbReference type="NCBI Taxonomy" id="2813851"/>
    <lineage>
        <taxon>Bacteria</taxon>
        <taxon>Bacillati</taxon>
        <taxon>Cyanobacteriota</taxon>
        <taxon>Cyanophyceae</taxon>
        <taxon>Thermostichales</taxon>
        <taxon>Thermostichaceae</taxon>
        <taxon>Thermostichus</taxon>
    </lineage>
</organism>
<feature type="compositionally biased region" description="Polar residues" evidence="1">
    <location>
        <begin position="151"/>
        <end position="161"/>
    </location>
</feature>
<keyword evidence="3" id="KW-1185">Reference proteome</keyword>
<accession>A0ABT0CDT6</accession>
<proteinExistence type="predicted"/>
<dbReference type="PANTHER" id="PTHR34235">
    <property type="entry name" value="SLR1203 PROTEIN-RELATED"/>
    <property type="match status" value="1"/>
</dbReference>
<reference evidence="2" key="1">
    <citation type="submission" date="2021-02" db="EMBL/GenBank/DDBJ databases">
        <title>The CRISPR/cas machinery reduction and long-range gene transfer in the hot spring cyanobacterium Synechococcus.</title>
        <authorList>
            <person name="Dvorak P."/>
            <person name="Jahodarova E."/>
            <person name="Hasler P."/>
            <person name="Poulickova A."/>
        </authorList>
    </citation>
    <scope>NUCLEOTIDE SEQUENCE</scope>
    <source>
        <strain evidence="2">Rupite</strain>
    </source>
</reference>
<feature type="region of interest" description="Disordered" evidence="1">
    <location>
        <begin position="133"/>
        <end position="161"/>
    </location>
</feature>
<evidence type="ECO:0000313" key="3">
    <source>
        <dbReference type="Proteomes" id="UP000830835"/>
    </source>
</evidence>
<name>A0ABT0CDT6_THEVL</name>
<dbReference type="Pfam" id="PF01724">
    <property type="entry name" value="DUF29"/>
    <property type="match status" value="1"/>
</dbReference>
<gene>
    <name evidence="2" type="ORF">JX360_13735</name>
</gene>
<dbReference type="Proteomes" id="UP000830835">
    <property type="component" value="Unassembled WGS sequence"/>
</dbReference>